<dbReference type="EMBL" id="JAWJWE010000004">
    <property type="protein sequence ID" value="KAK6636271.1"/>
    <property type="molecule type" value="Genomic_DNA"/>
</dbReference>
<evidence type="ECO:0000313" key="3">
    <source>
        <dbReference type="Proteomes" id="UP001372834"/>
    </source>
</evidence>
<comment type="caution">
    <text evidence="2">The sequence shown here is derived from an EMBL/GenBank/DDBJ whole genome shotgun (WGS) entry which is preliminary data.</text>
</comment>
<feature type="compositionally biased region" description="Basic and acidic residues" evidence="1">
    <location>
        <begin position="78"/>
        <end position="90"/>
    </location>
</feature>
<sequence>KTIIKIDGQRVRLKVRDFSTALEEYREGDRSAALQRSVRQCQRDRESHGTPPKGANSFARETSQDRVAPEVPDQIPKNSKEGRKGYEEDERKWNWMKMEEVKKEMLRISLACLTSQLGKGKESITRGED</sequence>
<feature type="region of interest" description="Disordered" evidence="1">
    <location>
        <begin position="29"/>
        <end position="90"/>
    </location>
</feature>
<proteinExistence type="predicted"/>
<protein>
    <submittedName>
        <fullName evidence="2">Uncharacterized protein</fullName>
    </submittedName>
</protein>
<accession>A0AAN8PV54</accession>
<evidence type="ECO:0000256" key="1">
    <source>
        <dbReference type="SAM" id="MobiDB-lite"/>
    </source>
</evidence>
<reference evidence="2 3" key="1">
    <citation type="submission" date="2023-10" db="EMBL/GenBank/DDBJ databases">
        <title>Genomes of two closely related lineages of the louse Polyplax serrata with different host specificities.</title>
        <authorList>
            <person name="Martinu J."/>
            <person name="Tarabai H."/>
            <person name="Stefka J."/>
            <person name="Hypsa V."/>
        </authorList>
    </citation>
    <scope>NUCLEOTIDE SEQUENCE [LARGE SCALE GENOMIC DNA]</scope>
    <source>
        <strain evidence="2">HR10_N</strain>
    </source>
</reference>
<name>A0AAN8PV54_POLSC</name>
<feature type="non-terminal residue" evidence="2">
    <location>
        <position position="1"/>
    </location>
</feature>
<organism evidence="2 3">
    <name type="scientific">Polyplax serrata</name>
    <name type="common">Common mouse louse</name>
    <dbReference type="NCBI Taxonomy" id="468196"/>
    <lineage>
        <taxon>Eukaryota</taxon>
        <taxon>Metazoa</taxon>
        <taxon>Ecdysozoa</taxon>
        <taxon>Arthropoda</taxon>
        <taxon>Hexapoda</taxon>
        <taxon>Insecta</taxon>
        <taxon>Pterygota</taxon>
        <taxon>Neoptera</taxon>
        <taxon>Paraneoptera</taxon>
        <taxon>Psocodea</taxon>
        <taxon>Troctomorpha</taxon>
        <taxon>Phthiraptera</taxon>
        <taxon>Anoplura</taxon>
        <taxon>Polyplacidae</taxon>
        <taxon>Polyplax</taxon>
    </lineage>
</organism>
<dbReference type="Proteomes" id="UP001372834">
    <property type="component" value="Unassembled WGS sequence"/>
</dbReference>
<gene>
    <name evidence="2" type="ORF">RUM43_009930</name>
</gene>
<dbReference type="AlphaFoldDB" id="A0AAN8PV54"/>
<evidence type="ECO:0000313" key="2">
    <source>
        <dbReference type="EMBL" id="KAK6636271.1"/>
    </source>
</evidence>